<keyword evidence="6" id="KW-0285">Flavoprotein</keyword>
<dbReference type="Pfam" id="PF01593">
    <property type="entry name" value="Amino_oxidase"/>
    <property type="match status" value="1"/>
</dbReference>
<name>A0A1L7WTL0_9HELO</name>
<feature type="binding site" evidence="5">
    <location>
        <position position="499"/>
    </location>
    <ligand>
        <name>substrate</name>
    </ligand>
</feature>
<comment type="cofactor">
    <cofactor evidence="1 6">
        <name>FAD</name>
        <dbReference type="ChEBI" id="CHEBI:57692"/>
    </cofactor>
</comment>
<proteinExistence type="inferred from homology"/>
<dbReference type="Gene3D" id="1.10.405.10">
    <property type="entry name" value="Guanine Nucleotide Dissociation Inhibitor, domain 1"/>
    <property type="match status" value="1"/>
</dbReference>
<evidence type="ECO:0000256" key="2">
    <source>
        <dbReference type="ARBA" id="ARBA00005995"/>
    </source>
</evidence>
<dbReference type="InterPro" id="IPR006175">
    <property type="entry name" value="YjgF/YER057c/UK114"/>
</dbReference>
<evidence type="ECO:0000259" key="8">
    <source>
        <dbReference type="Pfam" id="PF01593"/>
    </source>
</evidence>
<evidence type="ECO:0000313" key="9">
    <source>
        <dbReference type="EMBL" id="CZR56114.1"/>
    </source>
</evidence>
<dbReference type="PRINTS" id="PR00757">
    <property type="entry name" value="AMINEOXDASEF"/>
</dbReference>
<dbReference type="CDD" id="cd00448">
    <property type="entry name" value="YjgF_YER057c_UK114_family"/>
    <property type="match status" value="1"/>
</dbReference>
<accession>A0A1L7WTL0</accession>
<dbReference type="SUPFAM" id="SSF54373">
    <property type="entry name" value="FAD-linked reductases, C-terminal domain"/>
    <property type="match status" value="1"/>
</dbReference>
<dbReference type="AlphaFoldDB" id="A0A1L7WTL0"/>
<dbReference type="SUPFAM" id="SSF55298">
    <property type="entry name" value="YjgF-like"/>
    <property type="match status" value="1"/>
</dbReference>
<evidence type="ECO:0000256" key="1">
    <source>
        <dbReference type="ARBA" id="ARBA00001974"/>
    </source>
</evidence>
<dbReference type="EMBL" id="FJOG01000007">
    <property type="protein sequence ID" value="CZR56114.1"/>
    <property type="molecule type" value="Genomic_DNA"/>
</dbReference>
<evidence type="ECO:0000256" key="5">
    <source>
        <dbReference type="PIRSR" id="PIRSR601613-1"/>
    </source>
</evidence>
<feature type="binding site" evidence="5">
    <location>
        <begin position="190"/>
        <end position="191"/>
    </location>
    <ligand>
        <name>FAD</name>
        <dbReference type="ChEBI" id="CHEBI:57692"/>
    </ligand>
</feature>
<reference evidence="9 10" key="1">
    <citation type="submission" date="2016-03" db="EMBL/GenBank/DDBJ databases">
        <authorList>
            <person name="Ploux O."/>
        </authorList>
    </citation>
    <scope>NUCLEOTIDE SEQUENCE [LARGE SCALE GENOMIC DNA]</scope>
    <source>
        <strain evidence="9 10">UAMH 11012</strain>
    </source>
</reference>
<gene>
    <name evidence="9" type="ORF">PAC_06002</name>
</gene>
<evidence type="ECO:0000256" key="4">
    <source>
        <dbReference type="ARBA" id="ARBA00048448"/>
    </source>
</evidence>
<dbReference type="InterPro" id="IPR002937">
    <property type="entry name" value="Amino_oxidase"/>
</dbReference>
<dbReference type="InterPro" id="IPR036188">
    <property type="entry name" value="FAD/NAD-bd_sf"/>
</dbReference>
<evidence type="ECO:0000256" key="7">
    <source>
        <dbReference type="SAM" id="MobiDB-lite"/>
    </source>
</evidence>
<keyword evidence="3 6" id="KW-0560">Oxidoreductase</keyword>
<dbReference type="GO" id="GO:0097621">
    <property type="term" value="F:monoamine oxidase activity"/>
    <property type="evidence" value="ECO:0007669"/>
    <property type="project" value="UniProtKB-EC"/>
</dbReference>
<dbReference type="InterPro" id="IPR035959">
    <property type="entry name" value="RutC-like_sf"/>
</dbReference>
<dbReference type="EC" id="1.4.3.-" evidence="6"/>
<dbReference type="PANTHER" id="PTHR43563">
    <property type="entry name" value="AMINE OXIDASE"/>
    <property type="match status" value="1"/>
</dbReference>
<feature type="binding site" evidence="5">
    <location>
        <position position="171"/>
    </location>
    <ligand>
        <name>FAD</name>
        <dbReference type="ChEBI" id="CHEBI:57692"/>
    </ligand>
</feature>
<organism evidence="9 10">
    <name type="scientific">Phialocephala subalpina</name>
    <dbReference type="NCBI Taxonomy" id="576137"/>
    <lineage>
        <taxon>Eukaryota</taxon>
        <taxon>Fungi</taxon>
        <taxon>Dikarya</taxon>
        <taxon>Ascomycota</taxon>
        <taxon>Pezizomycotina</taxon>
        <taxon>Leotiomycetes</taxon>
        <taxon>Helotiales</taxon>
        <taxon>Mollisiaceae</taxon>
        <taxon>Phialocephala</taxon>
        <taxon>Phialocephala fortinii species complex</taxon>
    </lineage>
</organism>
<dbReference type="PANTHER" id="PTHR43563:SF14">
    <property type="entry name" value="AMINE OXIDASE"/>
    <property type="match status" value="1"/>
</dbReference>
<dbReference type="Pfam" id="PF01042">
    <property type="entry name" value="Ribonuc_L-PSP"/>
    <property type="match status" value="1"/>
</dbReference>
<dbReference type="OrthoDB" id="5046242at2759"/>
<feature type="binding site" evidence="5">
    <location>
        <position position="392"/>
    </location>
    <ligand>
        <name>FAD</name>
        <dbReference type="ChEBI" id="CHEBI:57692"/>
    </ligand>
</feature>
<feature type="region of interest" description="Disordered" evidence="7">
    <location>
        <begin position="1"/>
        <end position="21"/>
    </location>
</feature>
<feature type="binding site" evidence="5">
    <location>
        <position position="586"/>
    </location>
    <ligand>
        <name>FAD</name>
        <dbReference type="ChEBI" id="CHEBI:57692"/>
    </ligand>
</feature>
<dbReference type="Gene3D" id="3.50.50.60">
    <property type="entry name" value="FAD/NAD(P)-binding domain"/>
    <property type="match status" value="1"/>
</dbReference>
<evidence type="ECO:0000256" key="6">
    <source>
        <dbReference type="RuleBase" id="RU362067"/>
    </source>
</evidence>
<sequence length="616" mass="67585">MTPQNPHIKLFNPPSIRQPRPSYSQVASTTLSPGTQLITTSGQVGQTEDGHIPSSFSEQATLVFQSLHICLHTAGAQVRDIIKLTYYLVDVSNNHAEFSGLLMQFLTDGDSVHSPPSTMISVAALAHPKWLLEVEAVAVVSPAPPSLSTLTLSPPQKVKSVDVVIVGAGLSGLQAALDIQNAGLSFAILEARDRVGGKTLARPLASGKGVVDIGAAWLNDKTQPRIYELAMKYGFETVVQRTEGDQVIEITPGEPHRYGFGQVPLASKKTLEDFSRMQSKFEEEAAKIDIHHLPRSDFDNETVAQFLLRNEIDEDAYKVIETTIKGLLGVDATELSLYYYLDYIKSGGSLKDLESDKSNGAQYMRLRQGMGSIAQAMAKDLTPGSLFLNSPVSSINQMSPSHNTITTQSGLQFHAKKIIISIPTPLYRTITFTPPLPSSKATLADSTTLGYYAKTILIYSSPWWRPLNLSGSLTSLNGPVSFTRDTSVPSDSQFSLTCFLVGSTGRRWSILSPIKRRQAVLDQIAGMIEEEHKRKVYETEEIIEQEWIKEQWSQGAPCPVMEPGLLNRYADVLRRRVGDCHFVGTETAFEWKGYMEGAILAGERGAKEVIEKLAKA</sequence>
<evidence type="ECO:0000256" key="3">
    <source>
        <dbReference type="ARBA" id="ARBA00023002"/>
    </source>
</evidence>
<keyword evidence="6" id="KW-0274">FAD</keyword>
<comment type="catalytic activity">
    <reaction evidence="4">
        <text>a secondary aliphatic amine + O2 + H2O = a primary amine + an aldehyde + H2O2</text>
        <dbReference type="Rhea" id="RHEA:26414"/>
        <dbReference type="ChEBI" id="CHEBI:15377"/>
        <dbReference type="ChEBI" id="CHEBI:15379"/>
        <dbReference type="ChEBI" id="CHEBI:16240"/>
        <dbReference type="ChEBI" id="CHEBI:17478"/>
        <dbReference type="ChEBI" id="CHEBI:58855"/>
        <dbReference type="ChEBI" id="CHEBI:65296"/>
        <dbReference type="EC" id="1.4.3.4"/>
    </reaction>
</comment>
<dbReference type="InterPro" id="IPR050703">
    <property type="entry name" value="Flavin_MAO"/>
</dbReference>
<comment type="similarity">
    <text evidence="2 6">Belongs to the flavin monoamine oxidase family.</text>
</comment>
<evidence type="ECO:0000313" key="10">
    <source>
        <dbReference type="Proteomes" id="UP000184330"/>
    </source>
</evidence>
<dbReference type="Gene3D" id="3.30.1330.40">
    <property type="entry name" value="RutC-like"/>
    <property type="match status" value="1"/>
</dbReference>
<dbReference type="STRING" id="576137.A0A1L7WTL0"/>
<dbReference type="Proteomes" id="UP000184330">
    <property type="component" value="Unassembled WGS sequence"/>
</dbReference>
<protein>
    <recommendedName>
        <fullName evidence="6">Amine oxidase</fullName>
        <ecNumber evidence="6">1.4.3.-</ecNumber>
    </recommendedName>
</protein>
<keyword evidence="10" id="KW-1185">Reference proteome</keyword>
<dbReference type="SUPFAM" id="SSF51905">
    <property type="entry name" value="FAD/NAD(P)-binding domain"/>
    <property type="match status" value="1"/>
</dbReference>
<dbReference type="Gene3D" id="3.90.660.10">
    <property type="match status" value="1"/>
</dbReference>
<dbReference type="InterPro" id="IPR001613">
    <property type="entry name" value="Flavin_amine_oxidase"/>
</dbReference>
<feature type="domain" description="Amine oxidase" evidence="8">
    <location>
        <begin position="170"/>
        <end position="610"/>
    </location>
</feature>